<dbReference type="EMBL" id="AWSU01000272">
    <property type="protein sequence ID" value="ERI75010.1"/>
    <property type="molecule type" value="Genomic_DNA"/>
</dbReference>
<organism evidence="1 2">
    <name type="scientific">[Clostridium] symbiosum ATCC 14940</name>
    <dbReference type="NCBI Taxonomy" id="411472"/>
    <lineage>
        <taxon>Bacteria</taxon>
        <taxon>Bacillati</taxon>
        <taxon>Bacillota</taxon>
        <taxon>Clostridia</taxon>
        <taxon>Lachnospirales</taxon>
        <taxon>Lachnospiraceae</taxon>
        <taxon>Otoolea</taxon>
    </lineage>
</organism>
<evidence type="ECO:0000313" key="2">
    <source>
        <dbReference type="Proteomes" id="UP000016491"/>
    </source>
</evidence>
<proteinExistence type="predicted"/>
<accession>A0ABC9TUJ9</accession>
<sequence length="43" mass="4878">MGTFIEGLSYSYKIREELSLRVTAKDAVHIRYRQPAILPLSGP</sequence>
<protein>
    <submittedName>
        <fullName evidence="1">Uncharacterized protein</fullName>
    </submittedName>
</protein>
<name>A0ABC9TUJ9_CLOSY</name>
<gene>
    <name evidence="1" type="ORF">CLOSYM_03446</name>
</gene>
<dbReference type="Proteomes" id="UP000016491">
    <property type="component" value="Unassembled WGS sequence"/>
</dbReference>
<comment type="caution">
    <text evidence="1">The sequence shown here is derived from an EMBL/GenBank/DDBJ whole genome shotgun (WGS) entry which is preliminary data.</text>
</comment>
<dbReference type="AlphaFoldDB" id="A0ABC9TUJ9"/>
<evidence type="ECO:0000313" key="1">
    <source>
        <dbReference type="EMBL" id="ERI75010.1"/>
    </source>
</evidence>
<reference evidence="1 2" key="1">
    <citation type="submission" date="2013-07" db="EMBL/GenBank/DDBJ databases">
        <authorList>
            <person name="Weinstock G."/>
            <person name="Sodergren E."/>
            <person name="Wylie T."/>
            <person name="Fulton L."/>
            <person name="Fulton R."/>
            <person name="Fronick C."/>
            <person name="O'Laughlin M."/>
            <person name="Godfrey J."/>
            <person name="Miner T."/>
            <person name="Herter B."/>
            <person name="Appelbaum E."/>
            <person name="Cordes M."/>
            <person name="Lek S."/>
            <person name="Wollam A."/>
            <person name="Pepin K.H."/>
            <person name="Palsikar V.B."/>
            <person name="Mitreva M."/>
            <person name="Wilson R.K."/>
        </authorList>
    </citation>
    <scope>NUCLEOTIDE SEQUENCE [LARGE SCALE GENOMIC DNA]</scope>
    <source>
        <strain evidence="1 2">ATCC 14940</strain>
    </source>
</reference>